<sequence length="1117" mass="119811">MNPLGSLFTRHALAAAVAIVAAAPALAQNTSAAIGGRVLTPDGKPVAGATVVVLHLESGASNTLTTDADGRYSARGLRVGGPYTVTVTKGADKSVTNDVYLVLAETTQVDLQVGTAAAQSLERVVVTGQAVNNKFASTTMGSGTQIGRAELDAYSSIQRNLQDYARNDPRLSQTDKERGEISAGGQNTRFNSITVDGVRINDTFGLESNNLPMLKQPISIDAIQAVQVNLSNYDVTQTGYTGANINAVTKSGTNELKGSVYYVYRDANMAGDRFNRNNGTYFTPPAFKEDTKGITIGGPIIKDKLFFFASYEDLRSTRNGPQWGPIGGTLPAVGITQAQVDAAIAAGKTYGIDIGNLNPVSGVELVAKDSLLKLDWNISEKHKANLRYTKSEEANPIFPSTTSNTTLSMSSHWYVQQKTLETLVGQVFSNWTDDFSTELKISQRDYESTPLNNSNLPMVSLVFTNPAPAGTATGNRTLRFGTENSRHFNNLATKTLNTFFAANYFMGDHELKAGFDLEKNDIYNAFLQNTKGVYVFQGADPVALWLAGRPTSYNVQLPLAGKTLNDGAANWTQNNLGLFLQDTWTVNDKLTLTGGLRVDSFSTGDRPIANALASGPVVAGNAATNLRQTGGFGFDNTRTMDGTKLWQPRLGFNYAFDPVNKRKSQLRGGMGLFQGNAANVWMTNPFQNNGSATANFSCSGTGGTVCPPGLVFVANPDGQPVITGTPPAANIDVISSRVKQPSVIKANLAFDTELPWHGLTFGAEWLHSQVKDGIFYQYLNLGTVTATAPDGRQMFWNAAGRNATTCWGAGGSTPTTGCGSLVKALNNVNFNNVTLVEHTSLGSGNQLTLSLSQRPMPGVSWTAAYTRTSATEVSPLTSSTANSNWLNRAVYNPNEEVAANSAYLIRDRFNANLNVTKAYFGKYKTTFGVTYEGRSGKPYSWTFNNDMNGDGVAGNDLLYVPSGVGSGEVLFKLPGSTNTVANSGAAAEAKFWAVVDANQALRDAKGGVVGRNKAFSKFTNSFDVRLTQEIPGLFDGHKGAVTLDVQNFGNLLNRRWGRIDEVGFGTGGNVRNFVNFAGIDPATGKMVYSVNDPTDFTTRQNRGESQWAVQVTVRYSF</sequence>
<organism evidence="12 13">
    <name type="scientific">Inhella crocodyli</name>
    <dbReference type="NCBI Taxonomy" id="2499851"/>
    <lineage>
        <taxon>Bacteria</taxon>
        <taxon>Pseudomonadati</taxon>
        <taxon>Pseudomonadota</taxon>
        <taxon>Betaproteobacteria</taxon>
        <taxon>Burkholderiales</taxon>
        <taxon>Sphaerotilaceae</taxon>
        <taxon>Inhella</taxon>
    </lineage>
</organism>
<keyword evidence="4" id="KW-1134">Transmembrane beta strand</keyword>
<accession>A0A437LTN5</accession>
<dbReference type="GO" id="GO:0009279">
    <property type="term" value="C:cell outer membrane"/>
    <property type="evidence" value="ECO:0007669"/>
    <property type="project" value="UniProtKB-SubCell"/>
</dbReference>
<dbReference type="InterPro" id="IPR039426">
    <property type="entry name" value="TonB-dep_rcpt-like"/>
</dbReference>
<dbReference type="Gene3D" id="2.60.40.1120">
    <property type="entry name" value="Carboxypeptidase-like, regulatory domain"/>
    <property type="match status" value="1"/>
</dbReference>
<evidence type="ECO:0000256" key="10">
    <source>
        <dbReference type="SAM" id="SignalP"/>
    </source>
</evidence>
<dbReference type="InterPro" id="IPR057601">
    <property type="entry name" value="Oar-like_b-barrel"/>
</dbReference>
<dbReference type="AlphaFoldDB" id="A0A437LTN5"/>
<feature type="domain" description="TonB-dependent transporter Oar-like beta-barrel" evidence="11">
    <location>
        <begin position="248"/>
        <end position="319"/>
    </location>
</feature>
<protein>
    <submittedName>
        <fullName evidence="12">TonB-dependent receptor</fullName>
    </submittedName>
</protein>
<dbReference type="InterPro" id="IPR013784">
    <property type="entry name" value="Carb-bd-like_fold"/>
</dbReference>
<feature type="domain" description="TonB-dependent transporter Oar-like beta-barrel" evidence="11">
    <location>
        <begin position="370"/>
        <end position="1050"/>
    </location>
</feature>
<dbReference type="PANTHER" id="PTHR30069:SF46">
    <property type="entry name" value="OAR PROTEIN"/>
    <property type="match status" value="1"/>
</dbReference>
<dbReference type="EMBL" id="SACM01000001">
    <property type="protein sequence ID" value="RVT88770.1"/>
    <property type="molecule type" value="Genomic_DNA"/>
</dbReference>
<proteinExistence type="inferred from homology"/>
<evidence type="ECO:0000256" key="8">
    <source>
        <dbReference type="ARBA" id="ARBA00023237"/>
    </source>
</evidence>
<keyword evidence="7 12" id="KW-0675">Receptor</keyword>
<dbReference type="Gene3D" id="2.170.130.10">
    <property type="entry name" value="TonB-dependent receptor, plug domain"/>
    <property type="match status" value="1"/>
</dbReference>
<evidence type="ECO:0000256" key="5">
    <source>
        <dbReference type="ARBA" id="ARBA00022692"/>
    </source>
</evidence>
<evidence type="ECO:0000256" key="7">
    <source>
        <dbReference type="ARBA" id="ARBA00023170"/>
    </source>
</evidence>
<keyword evidence="13" id="KW-1185">Reference proteome</keyword>
<evidence type="ECO:0000313" key="12">
    <source>
        <dbReference type="EMBL" id="RVT88770.1"/>
    </source>
</evidence>
<keyword evidence="6" id="KW-0472">Membrane</keyword>
<dbReference type="Gene3D" id="2.40.170.20">
    <property type="entry name" value="TonB-dependent receptor, beta-barrel domain"/>
    <property type="match status" value="1"/>
</dbReference>
<keyword evidence="5" id="KW-0812">Transmembrane</keyword>
<dbReference type="Proteomes" id="UP000288587">
    <property type="component" value="Unassembled WGS sequence"/>
</dbReference>
<comment type="similarity">
    <text evidence="2">Belongs to the TonB-dependent receptor family.</text>
</comment>
<evidence type="ECO:0000313" key="13">
    <source>
        <dbReference type="Proteomes" id="UP000288587"/>
    </source>
</evidence>
<name>A0A437LTN5_9BURK</name>
<dbReference type="GO" id="GO:0030246">
    <property type="term" value="F:carbohydrate binding"/>
    <property type="evidence" value="ECO:0007669"/>
    <property type="project" value="InterPro"/>
</dbReference>
<keyword evidence="3" id="KW-0813">Transport</keyword>
<comment type="caution">
    <text evidence="12">The sequence shown here is derived from an EMBL/GenBank/DDBJ whole genome shotgun (WGS) entry which is preliminary data.</text>
</comment>
<evidence type="ECO:0000256" key="6">
    <source>
        <dbReference type="ARBA" id="ARBA00023136"/>
    </source>
</evidence>
<gene>
    <name evidence="12" type="ORF">EOD73_07325</name>
</gene>
<evidence type="ECO:0000259" key="11">
    <source>
        <dbReference type="Pfam" id="PF25183"/>
    </source>
</evidence>
<evidence type="ECO:0000256" key="2">
    <source>
        <dbReference type="ARBA" id="ARBA00009810"/>
    </source>
</evidence>
<feature type="chain" id="PRO_5019408487" evidence="10">
    <location>
        <begin position="28"/>
        <end position="1117"/>
    </location>
</feature>
<dbReference type="GO" id="GO:0015344">
    <property type="term" value="F:siderophore uptake transmembrane transporter activity"/>
    <property type="evidence" value="ECO:0007669"/>
    <property type="project" value="TreeGrafter"/>
</dbReference>
<dbReference type="Pfam" id="PF25183">
    <property type="entry name" value="OMP_b-brl_4"/>
    <property type="match status" value="2"/>
</dbReference>
<feature type="region of interest" description="Disordered" evidence="9">
    <location>
        <begin position="164"/>
        <end position="185"/>
    </location>
</feature>
<evidence type="ECO:0000256" key="9">
    <source>
        <dbReference type="SAM" id="MobiDB-lite"/>
    </source>
</evidence>
<dbReference type="OrthoDB" id="9768147at2"/>
<dbReference type="SUPFAM" id="SSF56935">
    <property type="entry name" value="Porins"/>
    <property type="match status" value="1"/>
</dbReference>
<dbReference type="SUPFAM" id="SSF49452">
    <property type="entry name" value="Starch-binding domain-like"/>
    <property type="match status" value="1"/>
</dbReference>
<reference evidence="12 13" key="1">
    <citation type="submission" date="2019-01" db="EMBL/GenBank/DDBJ databases">
        <authorList>
            <person name="Chen W.-M."/>
        </authorList>
    </citation>
    <scope>NUCLEOTIDE SEQUENCE [LARGE SCALE GENOMIC DNA]</scope>
    <source>
        <strain evidence="12 13">CCP-18</strain>
    </source>
</reference>
<dbReference type="GO" id="GO:0044718">
    <property type="term" value="P:siderophore transmembrane transport"/>
    <property type="evidence" value="ECO:0007669"/>
    <property type="project" value="TreeGrafter"/>
</dbReference>
<dbReference type="InterPro" id="IPR037066">
    <property type="entry name" value="Plug_dom_sf"/>
</dbReference>
<dbReference type="InterPro" id="IPR036942">
    <property type="entry name" value="Beta-barrel_TonB_sf"/>
</dbReference>
<feature type="compositionally biased region" description="Basic and acidic residues" evidence="9">
    <location>
        <begin position="165"/>
        <end position="180"/>
    </location>
</feature>
<dbReference type="RefSeq" id="WP_127682224.1">
    <property type="nucleotide sequence ID" value="NZ_SACM01000001.1"/>
</dbReference>
<keyword evidence="10" id="KW-0732">Signal</keyword>
<evidence type="ECO:0000256" key="3">
    <source>
        <dbReference type="ARBA" id="ARBA00022448"/>
    </source>
</evidence>
<evidence type="ECO:0000256" key="1">
    <source>
        <dbReference type="ARBA" id="ARBA00004571"/>
    </source>
</evidence>
<comment type="subcellular location">
    <subcellularLocation>
        <location evidence="1">Cell outer membrane</location>
        <topology evidence="1">Multi-pass membrane protein</topology>
    </subcellularLocation>
</comment>
<feature type="signal peptide" evidence="10">
    <location>
        <begin position="1"/>
        <end position="27"/>
    </location>
</feature>
<evidence type="ECO:0000256" key="4">
    <source>
        <dbReference type="ARBA" id="ARBA00022452"/>
    </source>
</evidence>
<dbReference type="PANTHER" id="PTHR30069">
    <property type="entry name" value="TONB-DEPENDENT OUTER MEMBRANE RECEPTOR"/>
    <property type="match status" value="1"/>
</dbReference>
<keyword evidence="8" id="KW-0998">Cell outer membrane</keyword>
<dbReference type="Pfam" id="PF13620">
    <property type="entry name" value="CarboxypepD_reg"/>
    <property type="match status" value="1"/>
</dbReference>